<reference evidence="3 4" key="1">
    <citation type="submission" date="2021-08" db="EMBL/GenBank/DDBJ databases">
        <title>WGS of actinomycetes from Thailand.</title>
        <authorList>
            <person name="Thawai C."/>
        </authorList>
    </citation>
    <scope>NUCLEOTIDE SEQUENCE [LARGE SCALE GENOMIC DNA]</scope>
    <source>
        <strain evidence="3 4">PLK6-54</strain>
    </source>
</reference>
<sequence>MLAGQFPWLKLREPRDGVFWYDMRWFPSEEYVLRLLRDGFGDTFRHVPRVCEQRVQDEASPVRRIGLIQFIEGVTLDKVRSRRPGRIADRYVRQIEELFGTLASVDAGSLVGHGSPAVEGCAGCDLASWPEQGGSTQFLGRLKHFTFNHAYEQRRRDMDDLLADLGVPSDKLAAFAERRPELTDRPRKLLHGDLHKKNFVVDRAGVLWTIDWELALVGDPLYDLATHLHLMGYPSDQEADVISRWERAVGAEAAAGAREDLPHYRAFKRVQSLCTDVLRTVARLSTAAREDGEGMAEGAPAGHRSGDRPAAPVARLRGAAAVVRRALEAAQPHLEVDKTQPPAAVEMALQAFLQRTEDV</sequence>
<protein>
    <submittedName>
        <fullName evidence="3">Phosphotransferase</fullName>
    </submittedName>
</protein>
<dbReference type="Gene3D" id="3.90.1200.10">
    <property type="match status" value="1"/>
</dbReference>
<evidence type="ECO:0000313" key="3">
    <source>
        <dbReference type="EMBL" id="MBY8880940.1"/>
    </source>
</evidence>
<gene>
    <name evidence="3" type="ORF">K7862_25360</name>
</gene>
<organism evidence="3 4">
    <name type="scientific">Actinacidiphila acidipaludis</name>
    <dbReference type="NCBI Taxonomy" id="2873382"/>
    <lineage>
        <taxon>Bacteria</taxon>
        <taxon>Bacillati</taxon>
        <taxon>Actinomycetota</taxon>
        <taxon>Actinomycetes</taxon>
        <taxon>Kitasatosporales</taxon>
        <taxon>Streptomycetaceae</taxon>
        <taxon>Actinacidiphila</taxon>
    </lineage>
</organism>
<dbReference type="RefSeq" id="WP_222966489.1">
    <property type="nucleotide sequence ID" value="NZ_JAINZZ010000039.1"/>
</dbReference>
<dbReference type="InterPro" id="IPR002575">
    <property type="entry name" value="Aminoglycoside_PTrfase"/>
</dbReference>
<keyword evidence="4" id="KW-1185">Reference proteome</keyword>
<dbReference type="Pfam" id="PF01636">
    <property type="entry name" value="APH"/>
    <property type="match status" value="1"/>
</dbReference>
<dbReference type="SUPFAM" id="SSF56112">
    <property type="entry name" value="Protein kinase-like (PK-like)"/>
    <property type="match status" value="1"/>
</dbReference>
<dbReference type="EMBL" id="JAINZZ010000039">
    <property type="protein sequence ID" value="MBY8880940.1"/>
    <property type="molecule type" value="Genomic_DNA"/>
</dbReference>
<evidence type="ECO:0000313" key="4">
    <source>
        <dbReference type="Proteomes" id="UP000778578"/>
    </source>
</evidence>
<dbReference type="InterPro" id="IPR011009">
    <property type="entry name" value="Kinase-like_dom_sf"/>
</dbReference>
<accession>A0ABS7QCP6</accession>
<dbReference type="Proteomes" id="UP000778578">
    <property type="component" value="Unassembled WGS sequence"/>
</dbReference>
<name>A0ABS7QCP6_9ACTN</name>
<comment type="caution">
    <text evidence="3">The sequence shown here is derived from an EMBL/GenBank/DDBJ whole genome shotgun (WGS) entry which is preliminary data.</text>
</comment>
<dbReference type="InterPro" id="IPR052077">
    <property type="entry name" value="CcrZ_PhaseVar_Mediator"/>
</dbReference>
<feature type="domain" description="Aminoglycoside phosphotransferase" evidence="2">
    <location>
        <begin position="46"/>
        <end position="252"/>
    </location>
</feature>
<dbReference type="PANTHER" id="PTHR40086">
    <property type="entry name" value="PHOSPHOTRANSFERASE YTMP-RELATED"/>
    <property type="match status" value="1"/>
</dbReference>
<proteinExistence type="predicted"/>
<feature type="region of interest" description="Disordered" evidence="1">
    <location>
        <begin position="289"/>
        <end position="310"/>
    </location>
</feature>
<dbReference type="PANTHER" id="PTHR40086:SF1">
    <property type="entry name" value="CELL CYCLE REGULATOR CCRZ"/>
    <property type="match status" value="1"/>
</dbReference>
<evidence type="ECO:0000259" key="2">
    <source>
        <dbReference type="Pfam" id="PF01636"/>
    </source>
</evidence>
<evidence type="ECO:0000256" key="1">
    <source>
        <dbReference type="SAM" id="MobiDB-lite"/>
    </source>
</evidence>